<dbReference type="STRING" id="265719.SAMN04488509_1253"/>
<dbReference type="Proteomes" id="UP000199603">
    <property type="component" value="Unassembled WGS sequence"/>
</dbReference>
<comment type="catalytic activity">
    <reaction evidence="6">
        <text>a 2'-deoxycytidine in DNA + S-adenosyl-L-methionine = a 5-methyl-2'-deoxycytidine in DNA + S-adenosyl-L-homocysteine + H(+)</text>
        <dbReference type="Rhea" id="RHEA:13681"/>
        <dbReference type="Rhea" id="RHEA-COMP:11369"/>
        <dbReference type="Rhea" id="RHEA-COMP:11370"/>
        <dbReference type="ChEBI" id="CHEBI:15378"/>
        <dbReference type="ChEBI" id="CHEBI:57856"/>
        <dbReference type="ChEBI" id="CHEBI:59789"/>
        <dbReference type="ChEBI" id="CHEBI:85452"/>
        <dbReference type="ChEBI" id="CHEBI:85454"/>
        <dbReference type="EC" id="2.1.1.37"/>
    </reaction>
</comment>
<keyword evidence="10" id="KW-1185">Reference proteome</keyword>
<dbReference type="PANTHER" id="PTHR10629:SF52">
    <property type="entry name" value="DNA (CYTOSINE-5)-METHYLTRANSFERASE 1"/>
    <property type="match status" value="1"/>
</dbReference>
<protein>
    <recommendedName>
        <fullName evidence="1">DNA (cytosine-5-)-methyltransferase</fullName>
        <ecNumber evidence="1">2.1.1.37</ecNumber>
    </recommendedName>
</protein>
<dbReference type="InterPro" id="IPR031303">
    <property type="entry name" value="C5_meth_CS"/>
</dbReference>
<accession>A0A1G7AFD3</accession>
<name>A0A1G7AFD3_9GAMM</name>
<dbReference type="InterPro" id="IPR029063">
    <property type="entry name" value="SAM-dependent_MTases_sf"/>
</dbReference>
<dbReference type="InterPro" id="IPR050390">
    <property type="entry name" value="C5-Methyltransferase"/>
</dbReference>
<proteinExistence type="inferred from homology"/>
<dbReference type="OrthoDB" id="9813719at2"/>
<dbReference type="GO" id="GO:0003677">
    <property type="term" value="F:DNA binding"/>
    <property type="evidence" value="ECO:0007669"/>
    <property type="project" value="TreeGrafter"/>
</dbReference>
<dbReference type="GO" id="GO:0044027">
    <property type="term" value="P:negative regulation of gene expression via chromosomal CpG island methylation"/>
    <property type="evidence" value="ECO:0007669"/>
    <property type="project" value="TreeGrafter"/>
</dbReference>
<keyword evidence="2 7" id="KW-0489">Methyltransferase</keyword>
<dbReference type="RefSeq" id="WP_091246120.1">
    <property type="nucleotide sequence ID" value="NZ_FNAG01000025.1"/>
</dbReference>
<evidence type="ECO:0000256" key="3">
    <source>
        <dbReference type="ARBA" id="ARBA00022679"/>
    </source>
</evidence>
<dbReference type="PROSITE" id="PS51679">
    <property type="entry name" value="SAM_MT_C5"/>
    <property type="match status" value="1"/>
</dbReference>
<feature type="active site" evidence="7">
    <location>
        <position position="82"/>
    </location>
</feature>
<dbReference type="NCBIfam" id="TIGR00675">
    <property type="entry name" value="dcm"/>
    <property type="match status" value="1"/>
</dbReference>
<dbReference type="EC" id="2.1.1.37" evidence="1"/>
<evidence type="ECO:0000256" key="8">
    <source>
        <dbReference type="RuleBase" id="RU000416"/>
    </source>
</evidence>
<keyword evidence="4 7" id="KW-0949">S-adenosyl-L-methionine</keyword>
<dbReference type="GO" id="GO:0009307">
    <property type="term" value="P:DNA restriction-modification system"/>
    <property type="evidence" value="ECO:0007669"/>
    <property type="project" value="UniProtKB-KW"/>
</dbReference>
<gene>
    <name evidence="9" type="ORF">SAMN04488509_1253</name>
</gene>
<evidence type="ECO:0000256" key="7">
    <source>
        <dbReference type="PROSITE-ProRule" id="PRU01016"/>
    </source>
</evidence>
<keyword evidence="3 7" id="KW-0808">Transferase</keyword>
<dbReference type="AlphaFoldDB" id="A0A1G7AFD3"/>
<dbReference type="SUPFAM" id="SSF53335">
    <property type="entry name" value="S-adenosyl-L-methionine-dependent methyltransferases"/>
    <property type="match status" value="1"/>
</dbReference>
<evidence type="ECO:0000313" key="10">
    <source>
        <dbReference type="Proteomes" id="UP000199603"/>
    </source>
</evidence>
<evidence type="ECO:0000256" key="4">
    <source>
        <dbReference type="ARBA" id="ARBA00022691"/>
    </source>
</evidence>
<dbReference type="InterPro" id="IPR001525">
    <property type="entry name" value="C5_MeTfrase"/>
</dbReference>
<sequence length="449" mass="49917">MAMYSIDLFAGAGGLSQGLRMAGFECLWANEFDKYAAETFSENFPAAVVDSTDIREISPADVRQSLGIGVGELAVVVGGPPCQGFSTYGKRDEFDPRNQLYRNFFSFIDEFRPHCFVMENVVGMLSMNNGEVIADVLRIASSLGYDVNVHNVRAENFGVPQRRRRVFVIGSLKGGAPSFIEPQYEEPSTSTSRVLDLFGQVGKLKPARTVRDAISDLALVDPFAPADTEKSVAYPCAPLSEYQSLMRGDASEVPNHSAKRMLGVRRLRLALMRPGDYGKQLRERIRGDGLPYAAIDEILFGHGSARDLEGCRKQDVAVEMKLREMLHEGKHELDEVLSFIDHGGFANKYRRLAWDEPSHTLVAHMARDCSDFVHPELDRFVSVREAARLQSFPDNFRLPGSQFQQFKQLGNAVPPLLGKAVGDAVVRHLSRTLPEPKDFEISSKCASHR</sequence>
<evidence type="ECO:0000256" key="2">
    <source>
        <dbReference type="ARBA" id="ARBA00022603"/>
    </source>
</evidence>
<dbReference type="Gene3D" id="3.40.50.150">
    <property type="entry name" value="Vaccinia Virus protein VP39"/>
    <property type="match status" value="1"/>
</dbReference>
<keyword evidence="5" id="KW-0680">Restriction system</keyword>
<evidence type="ECO:0000256" key="1">
    <source>
        <dbReference type="ARBA" id="ARBA00011975"/>
    </source>
</evidence>
<dbReference type="EMBL" id="FNAG01000025">
    <property type="protein sequence ID" value="SDE13393.1"/>
    <property type="molecule type" value="Genomic_DNA"/>
</dbReference>
<dbReference type="GO" id="GO:0032259">
    <property type="term" value="P:methylation"/>
    <property type="evidence" value="ECO:0007669"/>
    <property type="project" value="UniProtKB-KW"/>
</dbReference>
<dbReference type="Gene3D" id="3.90.120.10">
    <property type="entry name" value="DNA Methylase, subunit A, domain 2"/>
    <property type="match status" value="1"/>
</dbReference>
<organism evidence="9 10">
    <name type="scientific">Aquimonas voraii</name>
    <dbReference type="NCBI Taxonomy" id="265719"/>
    <lineage>
        <taxon>Bacteria</taxon>
        <taxon>Pseudomonadati</taxon>
        <taxon>Pseudomonadota</taxon>
        <taxon>Gammaproteobacteria</taxon>
        <taxon>Lysobacterales</taxon>
        <taxon>Lysobacteraceae</taxon>
        <taxon>Aquimonas</taxon>
    </lineage>
</organism>
<evidence type="ECO:0000256" key="6">
    <source>
        <dbReference type="ARBA" id="ARBA00047422"/>
    </source>
</evidence>
<dbReference type="PRINTS" id="PR00105">
    <property type="entry name" value="C5METTRFRASE"/>
</dbReference>
<dbReference type="PANTHER" id="PTHR10629">
    <property type="entry name" value="CYTOSINE-SPECIFIC METHYLTRANSFERASE"/>
    <property type="match status" value="1"/>
</dbReference>
<dbReference type="GO" id="GO:0003886">
    <property type="term" value="F:DNA (cytosine-5-)-methyltransferase activity"/>
    <property type="evidence" value="ECO:0007669"/>
    <property type="project" value="UniProtKB-EC"/>
</dbReference>
<evidence type="ECO:0000256" key="5">
    <source>
        <dbReference type="ARBA" id="ARBA00022747"/>
    </source>
</evidence>
<dbReference type="Pfam" id="PF00145">
    <property type="entry name" value="DNA_methylase"/>
    <property type="match status" value="1"/>
</dbReference>
<comment type="similarity">
    <text evidence="7 8">Belongs to the class I-like SAM-binding methyltransferase superfamily. C5-methyltransferase family.</text>
</comment>
<evidence type="ECO:0000313" key="9">
    <source>
        <dbReference type="EMBL" id="SDE13393.1"/>
    </source>
</evidence>
<reference evidence="9 10" key="1">
    <citation type="submission" date="2016-10" db="EMBL/GenBank/DDBJ databases">
        <authorList>
            <person name="de Groot N.N."/>
        </authorList>
    </citation>
    <scope>NUCLEOTIDE SEQUENCE [LARGE SCALE GENOMIC DNA]</scope>
    <source>
        <strain evidence="9 10">DSM 16957</strain>
    </source>
</reference>
<dbReference type="PROSITE" id="PS00095">
    <property type="entry name" value="C5_MTASE_2"/>
    <property type="match status" value="1"/>
</dbReference>